<dbReference type="EMBL" id="LXQA010301880">
    <property type="protein sequence ID" value="MCI42222.1"/>
    <property type="molecule type" value="Genomic_DNA"/>
</dbReference>
<dbReference type="AlphaFoldDB" id="A0A392S1C7"/>
<sequence>MWLRLGCDVVVETFFGVNPPVLRGRGPSNPEFGRK</sequence>
<evidence type="ECO:0000313" key="2">
    <source>
        <dbReference type="Proteomes" id="UP000265520"/>
    </source>
</evidence>
<name>A0A392S1C7_9FABA</name>
<comment type="caution">
    <text evidence="1">The sequence shown here is derived from an EMBL/GenBank/DDBJ whole genome shotgun (WGS) entry which is preliminary data.</text>
</comment>
<proteinExistence type="predicted"/>
<reference evidence="1 2" key="1">
    <citation type="journal article" date="2018" name="Front. Plant Sci.">
        <title>Red Clover (Trifolium pratense) and Zigzag Clover (T. medium) - A Picture of Genomic Similarities and Differences.</title>
        <authorList>
            <person name="Dluhosova J."/>
            <person name="Istvanek J."/>
            <person name="Nedelnik J."/>
            <person name="Repkova J."/>
        </authorList>
    </citation>
    <scope>NUCLEOTIDE SEQUENCE [LARGE SCALE GENOMIC DNA]</scope>
    <source>
        <strain evidence="2">cv. 10/8</strain>
        <tissue evidence="1">Leaf</tissue>
    </source>
</reference>
<keyword evidence="2" id="KW-1185">Reference proteome</keyword>
<dbReference type="Proteomes" id="UP000265520">
    <property type="component" value="Unassembled WGS sequence"/>
</dbReference>
<evidence type="ECO:0000313" key="1">
    <source>
        <dbReference type="EMBL" id="MCI42222.1"/>
    </source>
</evidence>
<organism evidence="1 2">
    <name type="scientific">Trifolium medium</name>
    <dbReference type="NCBI Taxonomy" id="97028"/>
    <lineage>
        <taxon>Eukaryota</taxon>
        <taxon>Viridiplantae</taxon>
        <taxon>Streptophyta</taxon>
        <taxon>Embryophyta</taxon>
        <taxon>Tracheophyta</taxon>
        <taxon>Spermatophyta</taxon>
        <taxon>Magnoliopsida</taxon>
        <taxon>eudicotyledons</taxon>
        <taxon>Gunneridae</taxon>
        <taxon>Pentapetalae</taxon>
        <taxon>rosids</taxon>
        <taxon>fabids</taxon>
        <taxon>Fabales</taxon>
        <taxon>Fabaceae</taxon>
        <taxon>Papilionoideae</taxon>
        <taxon>50 kb inversion clade</taxon>
        <taxon>NPAAA clade</taxon>
        <taxon>Hologalegina</taxon>
        <taxon>IRL clade</taxon>
        <taxon>Trifolieae</taxon>
        <taxon>Trifolium</taxon>
    </lineage>
</organism>
<feature type="non-terminal residue" evidence="1">
    <location>
        <position position="35"/>
    </location>
</feature>
<protein>
    <submittedName>
        <fullName evidence="1">Uncharacterized protein</fullName>
    </submittedName>
</protein>
<accession>A0A392S1C7</accession>